<comment type="caution">
    <text evidence="12">The sequence shown here is derived from an EMBL/GenBank/DDBJ whole genome shotgun (WGS) entry which is preliminary data.</text>
</comment>
<dbReference type="GO" id="GO:0006633">
    <property type="term" value="P:fatty acid biosynthetic process"/>
    <property type="evidence" value="ECO:0007669"/>
    <property type="project" value="UniProtKB-KW"/>
</dbReference>
<proteinExistence type="inferred from homology"/>
<evidence type="ECO:0000256" key="9">
    <source>
        <dbReference type="ARBA" id="ARBA00038963"/>
    </source>
</evidence>
<dbReference type="Proteomes" id="UP000318801">
    <property type="component" value="Unassembled WGS sequence"/>
</dbReference>
<dbReference type="RefSeq" id="WP_141151012.1">
    <property type="nucleotide sequence ID" value="NZ_VHLG01000020.1"/>
</dbReference>
<dbReference type="PANTHER" id="PTHR43981">
    <property type="entry name" value="ENOYL-[ACYL-CARRIER-PROTEIN] REDUCTASE, MITOCHONDRIAL"/>
    <property type="match status" value="1"/>
</dbReference>
<evidence type="ECO:0000313" key="13">
    <source>
        <dbReference type="Proteomes" id="UP000318801"/>
    </source>
</evidence>
<dbReference type="Pfam" id="PF08240">
    <property type="entry name" value="ADH_N"/>
    <property type="match status" value="1"/>
</dbReference>
<evidence type="ECO:0000256" key="1">
    <source>
        <dbReference type="ARBA" id="ARBA00010371"/>
    </source>
</evidence>
<dbReference type="SUPFAM" id="SSF50129">
    <property type="entry name" value="GroES-like"/>
    <property type="match status" value="1"/>
</dbReference>
<dbReference type="InterPro" id="IPR051034">
    <property type="entry name" value="Mito_Enoyl-ACP_Reductase"/>
</dbReference>
<dbReference type="InterPro" id="IPR011032">
    <property type="entry name" value="GroES-like_sf"/>
</dbReference>
<evidence type="ECO:0000256" key="2">
    <source>
        <dbReference type="ARBA" id="ARBA00022516"/>
    </source>
</evidence>
<accession>A0A506TYB4</accession>
<organism evidence="12 13">
    <name type="scientific">Martelella alba</name>
    <dbReference type="NCBI Taxonomy" id="2590451"/>
    <lineage>
        <taxon>Bacteria</taxon>
        <taxon>Pseudomonadati</taxon>
        <taxon>Pseudomonadota</taxon>
        <taxon>Alphaproteobacteria</taxon>
        <taxon>Hyphomicrobiales</taxon>
        <taxon>Aurantimonadaceae</taxon>
        <taxon>Martelella</taxon>
    </lineage>
</organism>
<dbReference type="Gene3D" id="3.90.180.10">
    <property type="entry name" value="Medium-chain alcohol dehydrogenases, catalytic domain"/>
    <property type="match status" value="1"/>
</dbReference>
<evidence type="ECO:0000256" key="3">
    <source>
        <dbReference type="ARBA" id="ARBA00022832"/>
    </source>
</evidence>
<comment type="catalytic activity">
    <reaction evidence="10">
        <text>a 2,3-saturated acyl-[ACP] + NADP(+) = a (2E)-enoyl-[ACP] + NADPH + H(+)</text>
        <dbReference type="Rhea" id="RHEA:22564"/>
        <dbReference type="Rhea" id="RHEA-COMP:9925"/>
        <dbReference type="Rhea" id="RHEA-COMP:9926"/>
        <dbReference type="ChEBI" id="CHEBI:15378"/>
        <dbReference type="ChEBI" id="CHEBI:57783"/>
        <dbReference type="ChEBI" id="CHEBI:58349"/>
        <dbReference type="ChEBI" id="CHEBI:78784"/>
        <dbReference type="ChEBI" id="CHEBI:78785"/>
        <dbReference type="EC" id="1.3.1.104"/>
    </reaction>
</comment>
<dbReference type="InterPro" id="IPR013149">
    <property type="entry name" value="ADH-like_C"/>
</dbReference>
<dbReference type="EC" id="1.3.1.104" evidence="9"/>
<dbReference type="PANTHER" id="PTHR43981:SF2">
    <property type="entry name" value="ENOYL-[ACYL-CARRIER-PROTEIN] REDUCTASE, MITOCHONDRIAL"/>
    <property type="match status" value="1"/>
</dbReference>
<keyword evidence="3" id="KW-0276">Fatty acid metabolism</keyword>
<dbReference type="GO" id="GO:0141148">
    <property type="term" value="F:enoyl-[acyl-carrier-protein] reductase (NADPH) activity"/>
    <property type="evidence" value="ECO:0007669"/>
    <property type="project" value="UniProtKB-EC"/>
</dbReference>
<dbReference type="CDD" id="cd08292">
    <property type="entry name" value="ETR_like_2"/>
    <property type="match status" value="1"/>
</dbReference>
<evidence type="ECO:0000256" key="5">
    <source>
        <dbReference type="ARBA" id="ARBA00022946"/>
    </source>
</evidence>
<dbReference type="InterPro" id="IPR013154">
    <property type="entry name" value="ADH-like_N"/>
</dbReference>
<dbReference type="Gene3D" id="3.40.50.720">
    <property type="entry name" value="NAD(P)-binding Rossmann-like Domain"/>
    <property type="match status" value="1"/>
</dbReference>
<comment type="similarity">
    <text evidence="1">Belongs to the zinc-containing alcohol dehydrogenase family. Quinone oxidoreductase subfamily.</text>
</comment>
<keyword evidence="4" id="KW-0521">NADP</keyword>
<dbReference type="InterPro" id="IPR036291">
    <property type="entry name" value="NAD(P)-bd_dom_sf"/>
</dbReference>
<evidence type="ECO:0000256" key="10">
    <source>
        <dbReference type="ARBA" id="ARBA00048843"/>
    </source>
</evidence>
<dbReference type="InterPro" id="IPR020843">
    <property type="entry name" value="ER"/>
</dbReference>
<keyword evidence="2" id="KW-0444">Lipid biosynthesis</keyword>
<dbReference type="SMART" id="SM00829">
    <property type="entry name" value="PKS_ER"/>
    <property type="match status" value="1"/>
</dbReference>
<keyword evidence="7" id="KW-0443">Lipid metabolism</keyword>
<keyword evidence="8" id="KW-0275">Fatty acid biosynthesis</keyword>
<sequence length="325" mass="33045">MKAAIHDVFGDPAEVLKCGTAARPQAAPGEVVLKVLLSPIHNHDLWTVRGSYGVKPALPAIGGSEAVGIIADVGEGVDPGLTGKRVAAAGLAGSWAEYVTASAASLIPLPDGVSDEIGAQLVAMPFSAITLLDFVDVAPGDCVVQTAANGAVGKVFAALASARGVKTVNLVRRQEAVAELEKLGVENVIATDQADWLEKAQALVGEKGARAAVDSVGGKMAMALCDLIGEDGLLVTFGTATGAPLALSSGTIIFKQLTVKGFWGKKVSDDMALEKKTTLFGELLRLAVSGALPLPVGGIFSLDEVADAARAALVPGRAGKILLKP</sequence>
<evidence type="ECO:0000256" key="6">
    <source>
        <dbReference type="ARBA" id="ARBA00023002"/>
    </source>
</evidence>
<keyword evidence="6" id="KW-0560">Oxidoreductase</keyword>
<dbReference type="OrthoDB" id="9785812at2"/>
<dbReference type="Pfam" id="PF00107">
    <property type="entry name" value="ADH_zinc_N"/>
    <property type="match status" value="1"/>
</dbReference>
<dbReference type="EMBL" id="VHLG01000020">
    <property type="protein sequence ID" value="TPW27083.1"/>
    <property type="molecule type" value="Genomic_DNA"/>
</dbReference>
<reference evidence="12 13" key="1">
    <citation type="submission" date="2019-06" db="EMBL/GenBank/DDBJ databases">
        <authorList>
            <person name="Li M."/>
        </authorList>
    </citation>
    <scope>NUCLEOTIDE SEQUENCE [LARGE SCALE GENOMIC DNA]</scope>
    <source>
        <strain evidence="12 13">BGMRC2036</strain>
    </source>
</reference>
<evidence type="ECO:0000259" key="11">
    <source>
        <dbReference type="SMART" id="SM00829"/>
    </source>
</evidence>
<dbReference type="SUPFAM" id="SSF51735">
    <property type="entry name" value="NAD(P)-binding Rossmann-fold domains"/>
    <property type="match status" value="1"/>
</dbReference>
<keyword evidence="13" id="KW-1185">Reference proteome</keyword>
<evidence type="ECO:0000256" key="4">
    <source>
        <dbReference type="ARBA" id="ARBA00022857"/>
    </source>
</evidence>
<evidence type="ECO:0000313" key="12">
    <source>
        <dbReference type="EMBL" id="TPW27083.1"/>
    </source>
</evidence>
<feature type="domain" description="Enoyl reductase (ER)" evidence="11">
    <location>
        <begin position="10"/>
        <end position="323"/>
    </location>
</feature>
<protein>
    <recommendedName>
        <fullName evidence="9">enoyl-[acyl-carrier-protein] reductase</fullName>
        <ecNumber evidence="9">1.3.1.104</ecNumber>
    </recommendedName>
</protein>
<keyword evidence="5" id="KW-0809">Transit peptide</keyword>
<dbReference type="AlphaFoldDB" id="A0A506TYB4"/>
<name>A0A506TYB4_9HYPH</name>
<evidence type="ECO:0000256" key="7">
    <source>
        <dbReference type="ARBA" id="ARBA00023098"/>
    </source>
</evidence>
<evidence type="ECO:0000256" key="8">
    <source>
        <dbReference type="ARBA" id="ARBA00023160"/>
    </source>
</evidence>
<gene>
    <name evidence="12" type="ORF">FJU08_20985</name>
</gene>